<evidence type="ECO:0000313" key="2">
    <source>
        <dbReference type="Proteomes" id="UP000564425"/>
    </source>
</evidence>
<sequence>MMTFLAQYGGIVIDYNANKLEAYRYKITTTDPFAANKKRVGQGATLREACEHILTGIHSTYTSIRDNTSNVVSRIEGMKQ</sequence>
<organism evidence="1 2">
    <name type="scientific">Methanococcus maripaludis</name>
    <name type="common">Methanococcus deltae</name>
    <dbReference type="NCBI Taxonomy" id="39152"/>
    <lineage>
        <taxon>Archaea</taxon>
        <taxon>Methanobacteriati</taxon>
        <taxon>Methanobacteriota</taxon>
        <taxon>Methanomada group</taxon>
        <taxon>Methanococci</taxon>
        <taxon>Methanococcales</taxon>
        <taxon>Methanococcaceae</taxon>
        <taxon>Methanococcus</taxon>
    </lineage>
</organism>
<accession>A0A7J9NVU0</accession>
<dbReference type="RefSeq" id="WP_181501620.1">
    <property type="nucleotide sequence ID" value="NZ_JACDUH010000003.1"/>
</dbReference>
<proteinExistence type="predicted"/>
<gene>
    <name evidence="1" type="ORF">HNP86_001959</name>
</gene>
<dbReference type="EMBL" id="JACDUH010000003">
    <property type="protein sequence ID" value="MBA2851800.1"/>
    <property type="molecule type" value="Genomic_DNA"/>
</dbReference>
<comment type="caution">
    <text evidence="1">The sequence shown here is derived from an EMBL/GenBank/DDBJ whole genome shotgun (WGS) entry which is preliminary data.</text>
</comment>
<dbReference type="AlphaFoldDB" id="A0A7J9NVU0"/>
<reference evidence="1 2" key="1">
    <citation type="submission" date="2020-07" db="EMBL/GenBank/DDBJ databases">
        <title>Genomic Encyclopedia of Type Strains, Phase IV (KMG-V): Genome sequencing to study the core and pangenomes of soil and plant-associated prokaryotes.</title>
        <authorList>
            <person name="Whitman W."/>
        </authorList>
    </citation>
    <scope>NUCLEOTIDE SEQUENCE [LARGE SCALE GENOMIC DNA]</scope>
    <source>
        <strain evidence="1 2">A1</strain>
    </source>
</reference>
<evidence type="ECO:0000313" key="1">
    <source>
        <dbReference type="EMBL" id="MBA2851800.1"/>
    </source>
</evidence>
<name>A0A7J9NVU0_METMI</name>
<dbReference type="Proteomes" id="UP000564425">
    <property type="component" value="Unassembled WGS sequence"/>
</dbReference>
<protein>
    <submittedName>
        <fullName evidence="1">Uncharacterized protein</fullName>
    </submittedName>
</protein>